<keyword evidence="8" id="KW-0804">Transcription</keyword>
<dbReference type="AlphaFoldDB" id="A0A8C4RAQ8"/>
<keyword evidence="4 10" id="KW-0863">Zinc-finger</keyword>
<feature type="domain" description="PHD-type" evidence="13">
    <location>
        <begin position="452"/>
        <end position="499"/>
    </location>
</feature>
<dbReference type="SUPFAM" id="SSF57903">
    <property type="entry name" value="FYVE/PHD zinc finger"/>
    <property type="match status" value="1"/>
</dbReference>
<dbReference type="PANTHER" id="PTHR24102:SF28">
    <property type="entry name" value="PHD-TYPE DOMAIN-CONTAINING PROTEIN"/>
    <property type="match status" value="1"/>
</dbReference>
<dbReference type="InterPro" id="IPR011011">
    <property type="entry name" value="Znf_FYVE_PHD"/>
</dbReference>
<evidence type="ECO:0000256" key="8">
    <source>
        <dbReference type="ARBA" id="ARBA00023163"/>
    </source>
</evidence>
<name>A0A8C4RAQ8_EPTBU</name>
<organism evidence="14 15">
    <name type="scientific">Eptatretus burgeri</name>
    <name type="common">Inshore hagfish</name>
    <dbReference type="NCBI Taxonomy" id="7764"/>
    <lineage>
        <taxon>Eukaryota</taxon>
        <taxon>Metazoa</taxon>
        <taxon>Chordata</taxon>
        <taxon>Craniata</taxon>
        <taxon>Vertebrata</taxon>
        <taxon>Cyclostomata</taxon>
        <taxon>Myxini</taxon>
        <taxon>Myxiniformes</taxon>
        <taxon>Myxinidae</taxon>
        <taxon>Eptatretinae</taxon>
        <taxon>Eptatretus</taxon>
    </lineage>
</organism>
<keyword evidence="11" id="KW-0175">Coiled coil</keyword>
<dbReference type="GO" id="GO:0003677">
    <property type="term" value="F:DNA binding"/>
    <property type="evidence" value="ECO:0007669"/>
    <property type="project" value="UniProtKB-KW"/>
</dbReference>
<keyword evidence="2" id="KW-0597">Phosphoprotein</keyword>
<evidence type="ECO:0000256" key="10">
    <source>
        <dbReference type="PROSITE-ProRule" id="PRU00146"/>
    </source>
</evidence>
<dbReference type="SMART" id="SM00249">
    <property type="entry name" value="PHD"/>
    <property type="match status" value="1"/>
</dbReference>
<dbReference type="GeneTree" id="ENSGT00940000156124"/>
<dbReference type="GO" id="GO:0005634">
    <property type="term" value="C:nucleus"/>
    <property type="evidence" value="ECO:0007669"/>
    <property type="project" value="UniProtKB-SubCell"/>
</dbReference>
<feature type="compositionally biased region" description="Low complexity" evidence="12">
    <location>
        <begin position="225"/>
        <end position="247"/>
    </location>
</feature>
<evidence type="ECO:0000256" key="1">
    <source>
        <dbReference type="ARBA" id="ARBA00004123"/>
    </source>
</evidence>
<dbReference type="GO" id="GO:0008270">
    <property type="term" value="F:zinc ion binding"/>
    <property type="evidence" value="ECO:0007669"/>
    <property type="project" value="UniProtKB-KW"/>
</dbReference>
<evidence type="ECO:0000256" key="5">
    <source>
        <dbReference type="ARBA" id="ARBA00022833"/>
    </source>
</evidence>
<evidence type="ECO:0000256" key="9">
    <source>
        <dbReference type="ARBA" id="ARBA00023242"/>
    </source>
</evidence>
<evidence type="ECO:0000256" key="7">
    <source>
        <dbReference type="ARBA" id="ARBA00023125"/>
    </source>
</evidence>
<dbReference type="InterPro" id="IPR001965">
    <property type="entry name" value="Znf_PHD"/>
</dbReference>
<dbReference type="PROSITE" id="PS50016">
    <property type="entry name" value="ZF_PHD_2"/>
    <property type="match status" value="1"/>
</dbReference>
<reference evidence="14" key="1">
    <citation type="submission" date="2025-08" db="UniProtKB">
        <authorList>
            <consortium name="Ensembl"/>
        </authorList>
    </citation>
    <scope>IDENTIFICATION</scope>
</reference>
<keyword evidence="5" id="KW-0862">Zinc</keyword>
<feature type="compositionally biased region" description="Polar residues" evidence="12">
    <location>
        <begin position="427"/>
        <end position="444"/>
    </location>
</feature>
<dbReference type="Pfam" id="PF00628">
    <property type="entry name" value="PHD"/>
    <property type="match status" value="1"/>
</dbReference>
<feature type="region of interest" description="Disordered" evidence="12">
    <location>
        <begin position="185"/>
        <end position="204"/>
    </location>
</feature>
<dbReference type="FunFam" id="3.30.40.10:FF:000001">
    <property type="entry name" value="chromodomain-helicase-DNA-binding protein 3 isoform X1"/>
    <property type="match status" value="1"/>
</dbReference>
<accession>A0A8C4RAQ8</accession>
<evidence type="ECO:0000256" key="4">
    <source>
        <dbReference type="ARBA" id="ARBA00022771"/>
    </source>
</evidence>
<protein>
    <recommendedName>
        <fullName evidence="13">PHD-type domain-containing protein</fullName>
    </recommendedName>
</protein>
<dbReference type="Ensembl" id="ENSEBUT00000027949.1">
    <property type="protein sequence ID" value="ENSEBUP00000027373.1"/>
    <property type="gene ID" value="ENSEBUG00000016766.1"/>
</dbReference>
<keyword evidence="9" id="KW-0539">Nucleus</keyword>
<evidence type="ECO:0000256" key="3">
    <source>
        <dbReference type="ARBA" id="ARBA00022723"/>
    </source>
</evidence>
<evidence type="ECO:0000256" key="2">
    <source>
        <dbReference type="ARBA" id="ARBA00022553"/>
    </source>
</evidence>
<evidence type="ECO:0000259" key="13">
    <source>
        <dbReference type="PROSITE" id="PS50016"/>
    </source>
</evidence>
<dbReference type="PROSITE" id="PS01359">
    <property type="entry name" value="ZF_PHD_1"/>
    <property type="match status" value="1"/>
</dbReference>
<dbReference type="InterPro" id="IPR019786">
    <property type="entry name" value="Zinc_finger_PHD-type_CS"/>
</dbReference>
<feature type="region of interest" description="Disordered" evidence="12">
    <location>
        <begin position="376"/>
        <end position="445"/>
    </location>
</feature>
<proteinExistence type="predicted"/>
<evidence type="ECO:0000256" key="12">
    <source>
        <dbReference type="SAM" id="MobiDB-lite"/>
    </source>
</evidence>
<dbReference type="PANTHER" id="PTHR24102">
    <property type="entry name" value="PHD FINGER PROTEIN"/>
    <property type="match status" value="1"/>
</dbReference>
<keyword evidence="3" id="KW-0479">Metal-binding</keyword>
<comment type="subcellular location">
    <subcellularLocation>
        <location evidence="1">Nucleus</location>
    </subcellularLocation>
</comment>
<reference evidence="14" key="2">
    <citation type="submission" date="2025-09" db="UniProtKB">
        <authorList>
            <consortium name="Ensembl"/>
        </authorList>
    </citation>
    <scope>IDENTIFICATION</scope>
</reference>
<keyword evidence="7" id="KW-0238">DNA-binding</keyword>
<evidence type="ECO:0000256" key="11">
    <source>
        <dbReference type="SAM" id="Coils"/>
    </source>
</evidence>
<dbReference type="Proteomes" id="UP000694388">
    <property type="component" value="Unplaced"/>
</dbReference>
<dbReference type="InterPro" id="IPR013083">
    <property type="entry name" value="Znf_RING/FYVE/PHD"/>
</dbReference>
<sequence>MDLAGLQEALKLEIQYHQNSELKKQLHDRQAKITVLSEKQKKVVEQLRKDLLTKQQASNAPKPAVTMVTSLSNGPKVPSTTSDLASVPINLQTTSKLLSENVVRILPKMPSQSQSALPLASSPIKVPQLSSVHRLTGRAPSSLPQVRPKPYSAVVSPVQATTQSTTTLTLQKPTTLLTVRSPLLSGAETTSPTHGRPLNGQPLAPRSIQSQLRTPGLASQPGTPSPSSASSSSSASSISSSSSSVSPGLVQLSATSTLLNRESGSRQDGVVQEMVSCKHSTRMAVEKVTPRGYEPGIANTMQLEHKNQSSTFAEPVPRLKKDENPEKVSFLGSLGLVTFDQLEEMQSRRQERKRRTTANPIYSGALFEPERKRSTITYLNNPVQPGTRKRGRPPKYASVLAGLPPPNQPVQQPVSTGVASEQDRPNGISSPRTSPAHTGSSPCPSTDGDIHEDFCSVCKRSGQLLMCDTCSRVYHLECLDPPLKNIPKGMWICPKCQEQALRKEDAFPWPGTLAIVHSYIAHKAAKEEEKRKLLKRSNELKQEREQLEQKAKQLSNVIMKCMETRTALLTKQKEAQGTLDKIRKLIELVQVGHGSKFLPAPLAIPAASTPSSTAAAAPLLIITTLADPGTPGGLLAIPATPTAAPAATVLAQIQAVPSSEPSH</sequence>
<feature type="coiled-coil region" evidence="11">
    <location>
        <begin position="523"/>
        <end position="564"/>
    </location>
</feature>
<evidence type="ECO:0000313" key="14">
    <source>
        <dbReference type="Ensembl" id="ENSEBUP00000027373.1"/>
    </source>
</evidence>
<evidence type="ECO:0000256" key="6">
    <source>
        <dbReference type="ARBA" id="ARBA00023015"/>
    </source>
</evidence>
<dbReference type="InterPro" id="IPR019787">
    <property type="entry name" value="Znf_PHD-finger"/>
</dbReference>
<evidence type="ECO:0000313" key="15">
    <source>
        <dbReference type="Proteomes" id="UP000694388"/>
    </source>
</evidence>
<dbReference type="CDD" id="cd15523">
    <property type="entry name" value="PHD_PHF21A"/>
    <property type="match status" value="1"/>
</dbReference>
<feature type="region of interest" description="Disordered" evidence="12">
    <location>
        <begin position="211"/>
        <end position="247"/>
    </location>
</feature>
<dbReference type="Gene3D" id="3.30.40.10">
    <property type="entry name" value="Zinc/RING finger domain, C3HC4 (zinc finger)"/>
    <property type="match status" value="1"/>
</dbReference>
<keyword evidence="6" id="KW-0805">Transcription regulation</keyword>
<keyword evidence="15" id="KW-1185">Reference proteome</keyword>